<comment type="similarity">
    <text evidence="1">Belongs to the class-A beta-lactamase family.</text>
</comment>
<sequence>MNVNTLCWVASQGKIVTSVAAMQIVEQGLIGLDDDCGKFVPALANKDIIVGFEGDEASTGVEFNPATNIFSFKNPRKPILKKATKAITLRLLLSHSAGFTYDFMSSPVQEYLAYEGKIAQFPESIAHYDQPLVFEPGTSWAYGTGIDWAGQVVEAVTKRTLEDYIQENICAKVGMKNTTFHLEKRPDLPPRMEIGYRIPGTPLFAGPAPLLSPVKDALGGGGLYSTAEDYGLFLAGLLSDKHPLLSEASLEEFFRPQVANRKDLMGLMQGSMKQLMASEYPPETEADYCLGGAVNLTAIEGRRGAGSIQWTGMSCPHWWIDLKAGVAGAFFTQILPPGDEAAVKCFVELEVATYKALDNANQ</sequence>
<organism evidence="4 5">
    <name type="scientific">Venturia nashicola</name>
    <dbReference type="NCBI Taxonomy" id="86259"/>
    <lineage>
        <taxon>Eukaryota</taxon>
        <taxon>Fungi</taxon>
        <taxon>Dikarya</taxon>
        <taxon>Ascomycota</taxon>
        <taxon>Pezizomycotina</taxon>
        <taxon>Dothideomycetes</taxon>
        <taxon>Pleosporomycetidae</taxon>
        <taxon>Venturiales</taxon>
        <taxon>Venturiaceae</taxon>
        <taxon>Venturia</taxon>
    </lineage>
</organism>
<dbReference type="EMBL" id="SNSC02000001">
    <property type="protein sequence ID" value="TID27392.1"/>
    <property type="molecule type" value="Genomic_DNA"/>
</dbReference>
<gene>
    <name evidence="4" type="ORF">E6O75_ATG00159</name>
</gene>
<keyword evidence="2" id="KW-0378">Hydrolase</keyword>
<dbReference type="OrthoDB" id="428260at2759"/>
<dbReference type="AlphaFoldDB" id="A0A4Z1PW22"/>
<keyword evidence="5" id="KW-1185">Reference proteome</keyword>
<dbReference type="PANTHER" id="PTHR43283:SF17">
    <property type="entry name" value="(LOVD), PUTATIVE (AFU_ORTHOLOGUE AFUA_5G00920)-RELATED"/>
    <property type="match status" value="1"/>
</dbReference>
<reference evidence="4 5" key="1">
    <citation type="submission" date="2019-04" db="EMBL/GenBank/DDBJ databases">
        <title>High contiguity whole genome sequence and gene annotation resource for two Venturia nashicola isolates.</title>
        <authorList>
            <person name="Prokchorchik M."/>
            <person name="Won K."/>
            <person name="Lee Y."/>
            <person name="Choi E.D."/>
            <person name="Segonzac C."/>
            <person name="Sohn K.H."/>
        </authorList>
    </citation>
    <scope>NUCLEOTIDE SEQUENCE [LARGE SCALE GENOMIC DNA]</scope>
    <source>
        <strain evidence="4 5">PRI2</strain>
    </source>
</reference>
<dbReference type="InterPro" id="IPR012338">
    <property type="entry name" value="Beta-lactam/transpept-like"/>
</dbReference>
<dbReference type="InterPro" id="IPR001466">
    <property type="entry name" value="Beta-lactam-related"/>
</dbReference>
<name>A0A4Z1PW22_9PEZI</name>
<dbReference type="PANTHER" id="PTHR43283">
    <property type="entry name" value="BETA-LACTAMASE-RELATED"/>
    <property type="match status" value="1"/>
</dbReference>
<dbReference type="Proteomes" id="UP000298493">
    <property type="component" value="Unassembled WGS sequence"/>
</dbReference>
<accession>A0A4Z1PW22</accession>
<evidence type="ECO:0000256" key="1">
    <source>
        <dbReference type="ARBA" id="ARBA00009009"/>
    </source>
</evidence>
<dbReference type="SUPFAM" id="SSF56601">
    <property type="entry name" value="beta-lactamase/transpeptidase-like"/>
    <property type="match status" value="1"/>
</dbReference>
<evidence type="ECO:0000313" key="4">
    <source>
        <dbReference type="EMBL" id="TID27392.1"/>
    </source>
</evidence>
<evidence type="ECO:0000259" key="3">
    <source>
        <dbReference type="Pfam" id="PF00144"/>
    </source>
</evidence>
<dbReference type="Gene3D" id="3.40.710.10">
    <property type="entry name" value="DD-peptidase/beta-lactamase superfamily"/>
    <property type="match status" value="1"/>
</dbReference>
<protein>
    <recommendedName>
        <fullName evidence="3">Beta-lactamase-related domain-containing protein</fullName>
    </recommendedName>
</protein>
<comment type="caution">
    <text evidence="4">The sequence shown here is derived from an EMBL/GenBank/DDBJ whole genome shotgun (WGS) entry which is preliminary data.</text>
</comment>
<dbReference type="InterPro" id="IPR050789">
    <property type="entry name" value="Diverse_Enzym_Activities"/>
</dbReference>
<proteinExistence type="inferred from homology"/>
<dbReference type="GO" id="GO:0016787">
    <property type="term" value="F:hydrolase activity"/>
    <property type="evidence" value="ECO:0007669"/>
    <property type="project" value="UniProtKB-KW"/>
</dbReference>
<dbReference type="Pfam" id="PF00144">
    <property type="entry name" value="Beta-lactamase"/>
    <property type="match status" value="1"/>
</dbReference>
<dbReference type="STRING" id="86259.A0A4Z1PW22"/>
<evidence type="ECO:0000313" key="5">
    <source>
        <dbReference type="Proteomes" id="UP000298493"/>
    </source>
</evidence>
<feature type="domain" description="Beta-lactamase-related" evidence="3">
    <location>
        <begin position="1"/>
        <end position="342"/>
    </location>
</feature>
<evidence type="ECO:0000256" key="2">
    <source>
        <dbReference type="ARBA" id="ARBA00022801"/>
    </source>
</evidence>